<dbReference type="InterPro" id="IPR035926">
    <property type="entry name" value="NusB-like_sf"/>
</dbReference>
<evidence type="ECO:0000313" key="7">
    <source>
        <dbReference type="EMBL" id="GLC26527.1"/>
    </source>
</evidence>
<reference evidence="7" key="1">
    <citation type="submission" date="2022-08" db="EMBL/GenBank/DDBJ databases">
        <title>Draft genome sequencing of Roseisolibacter agri AW1220.</title>
        <authorList>
            <person name="Tobiishi Y."/>
            <person name="Tonouchi A."/>
        </authorList>
    </citation>
    <scope>NUCLEOTIDE SEQUENCE</scope>
    <source>
        <strain evidence="7">AW1220</strain>
    </source>
</reference>
<evidence type="ECO:0000256" key="3">
    <source>
        <dbReference type="ARBA" id="ARBA00022884"/>
    </source>
</evidence>
<keyword evidence="8" id="KW-1185">Reference proteome</keyword>
<comment type="similarity">
    <text evidence="1">Belongs to the NusB family.</text>
</comment>
<dbReference type="GO" id="GO:0006353">
    <property type="term" value="P:DNA-templated transcription termination"/>
    <property type="evidence" value="ECO:0007669"/>
    <property type="project" value="InterPro"/>
</dbReference>
<evidence type="ECO:0000256" key="4">
    <source>
        <dbReference type="ARBA" id="ARBA00023015"/>
    </source>
</evidence>
<dbReference type="PANTHER" id="PTHR11078">
    <property type="entry name" value="N UTILIZATION SUBSTANCE PROTEIN B-RELATED"/>
    <property type="match status" value="1"/>
</dbReference>
<keyword evidence="4" id="KW-0805">Transcription regulation</keyword>
<evidence type="ECO:0000259" key="6">
    <source>
        <dbReference type="Pfam" id="PF01029"/>
    </source>
</evidence>
<dbReference type="EMBL" id="BRXS01000004">
    <property type="protein sequence ID" value="GLC26527.1"/>
    <property type="molecule type" value="Genomic_DNA"/>
</dbReference>
<evidence type="ECO:0000313" key="8">
    <source>
        <dbReference type="Proteomes" id="UP001161325"/>
    </source>
</evidence>
<protein>
    <submittedName>
        <fullName evidence="7">N utilization substance protein B</fullName>
    </submittedName>
</protein>
<accession>A0AA37Q8A0</accession>
<feature type="domain" description="NusB/RsmB/TIM44" evidence="6">
    <location>
        <begin position="19"/>
        <end position="112"/>
    </location>
</feature>
<dbReference type="SUPFAM" id="SSF48013">
    <property type="entry name" value="NusB-like"/>
    <property type="match status" value="1"/>
</dbReference>
<dbReference type="GO" id="GO:0005829">
    <property type="term" value="C:cytosol"/>
    <property type="evidence" value="ECO:0007669"/>
    <property type="project" value="TreeGrafter"/>
</dbReference>
<dbReference type="NCBIfam" id="TIGR01951">
    <property type="entry name" value="nusB"/>
    <property type="match status" value="1"/>
</dbReference>
<keyword evidence="3" id="KW-0694">RNA-binding</keyword>
<dbReference type="Pfam" id="PF01029">
    <property type="entry name" value="NusB"/>
    <property type="match status" value="1"/>
</dbReference>
<dbReference type="Gene3D" id="1.10.940.10">
    <property type="entry name" value="NusB-like"/>
    <property type="match status" value="1"/>
</dbReference>
<organism evidence="7 8">
    <name type="scientific">Roseisolibacter agri</name>
    <dbReference type="NCBI Taxonomy" id="2014610"/>
    <lineage>
        <taxon>Bacteria</taxon>
        <taxon>Pseudomonadati</taxon>
        <taxon>Gemmatimonadota</taxon>
        <taxon>Gemmatimonadia</taxon>
        <taxon>Gemmatimonadales</taxon>
        <taxon>Gemmatimonadaceae</taxon>
        <taxon>Roseisolibacter</taxon>
    </lineage>
</organism>
<evidence type="ECO:0000256" key="5">
    <source>
        <dbReference type="ARBA" id="ARBA00023163"/>
    </source>
</evidence>
<sequence>MRGQEGLERVATTVWDDLAIGPEERKFASQIVGVVMRQGADIDAALTEVTANWRLERLGAIERCVLRLAAAELIRGETPPKVVIQEAVRLAERYGSAQSARFVNGVVDALARRMGRL</sequence>
<evidence type="ECO:0000256" key="1">
    <source>
        <dbReference type="ARBA" id="ARBA00005952"/>
    </source>
</evidence>
<keyword evidence="2" id="KW-0889">Transcription antitermination</keyword>
<dbReference type="PANTHER" id="PTHR11078:SF3">
    <property type="entry name" value="ANTITERMINATION NUSB DOMAIN-CONTAINING PROTEIN"/>
    <property type="match status" value="1"/>
</dbReference>
<proteinExistence type="inferred from homology"/>
<keyword evidence="5" id="KW-0804">Transcription</keyword>
<comment type="caution">
    <text evidence="7">The sequence shown here is derived from an EMBL/GenBank/DDBJ whole genome shotgun (WGS) entry which is preliminary data.</text>
</comment>
<dbReference type="InterPro" id="IPR006027">
    <property type="entry name" value="NusB_RsmB_TIM44"/>
</dbReference>
<dbReference type="GO" id="GO:0003723">
    <property type="term" value="F:RNA binding"/>
    <property type="evidence" value="ECO:0007669"/>
    <property type="project" value="UniProtKB-KW"/>
</dbReference>
<evidence type="ECO:0000256" key="2">
    <source>
        <dbReference type="ARBA" id="ARBA00022814"/>
    </source>
</evidence>
<dbReference type="GO" id="GO:0031564">
    <property type="term" value="P:transcription antitermination"/>
    <property type="evidence" value="ECO:0007669"/>
    <property type="project" value="UniProtKB-KW"/>
</dbReference>
<name>A0AA37Q8A0_9BACT</name>
<gene>
    <name evidence="7" type="primary">nusB</name>
    <name evidence="7" type="ORF">rosag_30400</name>
</gene>
<dbReference type="AlphaFoldDB" id="A0AA37Q8A0"/>
<dbReference type="Proteomes" id="UP001161325">
    <property type="component" value="Unassembled WGS sequence"/>
</dbReference>
<dbReference type="InterPro" id="IPR011605">
    <property type="entry name" value="NusB_fam"/>
</dbReference>